<dbReference type="Gene3D" id="3.60.15.10">
    <property type="entry name" value="Ribonuclease Z/Hydroxyacylglutathione hydrolase-like"/>
    <property type="match status" value="1"/>
</dbReference>
<feature type="domain" description="TACO1/YebC-like second and third" evidence="1">
    <location>
        <begin position="46"/>
        <end position="200"/>
    </location>
</feature>
<dbReference type="Pfam" id="PF01709">
    <property type="entry name" value="Transcrip_reg"/>
    <property type="match status" value="1"/>
</dbReference>
<dbReference type="InterPro" id="IPR036866">
    <property type="entry name" value="RibonucZ/Hydroxyglut_hydro"/>
</dbReference>
<dbReference type="PANTHER" id="PTHR12532">
    <property type="entry name" value="TRANSLATIONAL ACTIVATOR OF CYTOCHROME C OXIDASE 1"/>
    <property type="match status" value="1"/>
</dbReference>
<sequence length="213" mass="22751">PGPAALVPRIRRGVERLGIQRLSHIIPTHIHMDHADGTGDLAGVDYEEIVYEGYGPGGVAFMVVCLTDNRNRTASEMRKAFEKAGGQLGAGGCVAWMFEKKGVVLVDGGRHSEDDLMPAIDAGAEDVTTEADSLRIVCDAGALRSVREALEQASVEVQSTEQTMIPKTTVEVGAADARKLLRLMDAMEDHDDVDQVHANFDIGADVLEEAAAA</sequence>
<evidence type="ECO:0000313" key="2">
    <source>
        <dbReference type="EMBL" id="KKK98958.1"/>
    </source>
</evidence>
<comment type="caution">
    <text evidence="2">The sequence shown here is derived from an EMBL/GenBank/DDBJ whole genome shotgun (WGS) entry which is preliminary data.</text>
</comment>
<dbReference type="PANTHER" id="PTHR12532:SF6">
    <property type="entry name" value="TRANSCRIPTIONAL REGULATORY PROTEIN YEBC-RELATED"/>
    <property type="match status" value="1"/>
</dbReference>
<dbReference type="InterPro" id="IPR048300">
    <property type="entry name" value="TACO1_YebC-like_2nd/3rd_dom"/>
</dbReference>
<dbReference type="SUPFAM" id="SSF75625">
    <property type="entry name" value="YebC-like"/>
    <property type="match status" value="1"/>
</dbReference>
<dbReference type="InterPro" id="IPR026564">
    <property type="entry name" value="Transcrip_reg_TACO1-like_dom3"/>
</dbReference>
<accession>A0A0F8ZYM8</accession>
<dbReference type="SUPFAM" id="SSF56281">
    <property type="entry name" value="Metallo-hydrolase/oxidoreductase"/>
    <property type="match status" value="1"/>
</dbReference>
<proteinExistence type="predicted"/>
<name>A0A0F8ZYM8_9ZZZZ</name>
<dbReference type="AlphaFoldDB" id="A0A0F8ZYM8"/>
<evidence type="ECO:0000259" key="1">
    <source>
        <dbReference type="Pfam" id="PF01709"/>
    </source>
</evidence>
<dbReference type="InterPro" id="IPR029072">
    <property type="entry name" value="YebC-like"/>
</dbReference>
<reference evidence="2" key="1">
    <citation type="journal article" date="2015" name="Nature">
        <title>Complex archaea that bridge the gap between prokaryotes and eukaryotes.</title>
        <authorList>
            <person name="Spang A."/>
            <person name="Saw J.H."/>
            <person name="Jorgensen S.L."/>
            <person name="Zaremba-Niedzwiedzka K."/>
            <person name="Martijn J."/>
            <person name="Lind A.E."/>
            <person name="van Eijk R."/>
            <person name="Schleper C."/>
            <person name="Guy L."/>
            <person name="Ettema T.J."/>
        </authorList>
    </citation>
    <scope>NUCLEOTIDE SEQUENCE</scope>
</reference>
<feature type="non-terminal residue" evidence="2">
    <location>
        <position position="1"/>
    </location>
</feature>
<dbReference type="GO" id="GO:0005829">
    <property type="term" value="C:cytosol"/>
    <property type="evidence" value="ECO:0007669"/>
    <property type="project" value="TreeGrafter"/>
</dbReference>
<protein>
    <recommendedName>
        <fullName evidence="1">TACO1/YebC-like second and third domain-containing protein</fullName>
    </recommendedName>
</protein>
<dbReference type="Gene3D" id="3.30.70.980">
    <property type="match status" value="2"/>
</dbReference>
<gene>
    <name evidence="2" type="ORF">LCGC14_2637540</name>
</gene>
<dbReference type="EMBL" id="LAZR01045398">
    <property type="protein sequence ID" value="KKK98958.1"/>
    <property type="molecule type" value="Genomic_DNA"/>
</dbReference>
<organism evidence="2">
    <name type="scientific">marine sediment metagenome</name>
    <dbReference type="NCBI Taxonomy" id="412755"/>
    <lineage>
        <taxon>unclassified sequences</taxon>
        <taxon>metagenomes</taxon>
        <taxon>ecological metagenomes</taxon>
    </lineage>
</organism>
<dbReference type="InterPro" id="IPR002876">
    <property type="entry name" value="Transcrip_reg_TACO1-like"/>
</dbReference>